<dbReference type="GO" id="GO:0016491">
    <property type="term" value="F:oxidoreductase activity"/>
    <property type="evidence" value="ECO:0007669"/>
    <property type="project" value="InterPro"/>
</dbReference>
<evidence type="ECO:0000313" key="2">
    <source>
        <dbReference type="EMBL" id="KKA22550.1"/>
    </source>
</evidence>
<dbReference type="STRING" id="1408163.A0A0F4YWR7"/>
<dbReference type="OrthoDB" id="2138173at2759"/>
<sequence>MTLFSAGLLRSSSRSLASIQSWRARPGLNPNLKITHLSSSTSGTCAATISTRANPAASRSAPRSTVPIPPCRASVRSFSTTTITMSSTDTLIELAKARRTYYKLGKNSPVPDAKIEELVTNAIKHMPSSFNTQSTRLVVLLNEKHDKLWDIAIAALGNLVKTGAIPEELWKNQTLPKLEGFKAAYGTILFYEDPAHIAPYSEKFAMLKDHFGPWAEHSNAMHQWFRVGA</sequence>
<organism evidence="2 3">
    <name type="scientific">Rasamsonia emersonii (strain ATCC 16479 / CBS 393.64 / IMI 116815)</name>
    <dbReference type="NCBI Taxonomy" id="1408163"/>
    <lineage>
        <taxon>Eukaryota</taxon>
        <taxon>Fungi</taxon>
        <taxon>Dikarya</taxon>
        <taxon>Ascomycota</taxon>
        <taxon>Pezizomycotina</taxon>
        <taxon>Eurotiomycetes</taxon>
        <taxon>Eurotiomycetidae</taxon>
        <taxon>Eurotiales</taxon>
        <taxon>Trichocomaceae</taxon>
        <taxon>Rasamsonia</taxon>
    </lineage>
</organism>
<evidence type="ECO:0000259" key="1">
    <source>
        <dbReference type="Pfam" id="PF00881"/>
    </source>
</evidence>
<dbReference type="InterPro" id="IPR029479">
    <property type="entry name" value="Nitroreductase"/>
</dbReference>
<feature type="domain" description="Nitroreductase" evidence="1">
    <location>
        <begin position="96"/>
        <end position="223"/>
    </location>
</feature>
<dbReference type="RefSeq" id="XP_013329162.1">
    <property type="nucleotide sequence ID" value="XM_013473708.1"/>
</dbReference>
<dbReference type="InterPro" id="IPR000415">
    <property type="entry name" value="Nitroreductase-like"/>
</dbReference>
<dbReference type="PANTHER" id="PTHR43035">
    <property type="entry name" value="FATTY ACID REPRESSION MUTANT PROTEIN 2-RELATED"/>
    <property type="match status" value="1"/>
</dbReference>
<dbReference type="PANTHER" id="PTHR43035:SF3">
    <property type="entry name" value="NITROREDUCTASE DOMAIN-CONTAINING PROTEIN"/>
    <property type="match status" value="1"/>
</dbReference>
<evidence type="ECO:0000313" key="3">
    <source>
        <dbReference type="Proteomes" id="UP000053958"/>
    </source>
</evidence>
<dbReference type="AlphaFoldDB" id="A0A0F4YWR7"/>
<accession>A0A0F4YWR7</accession>
<proteinExistence type="predicted"/>
<dbReference type="Proteomes" id="UP000053958">
    <property type="component" value="Unassembled WGS sequence"/>
</dbReference>
<protein>
    <recommendedName>
        <fullName evidence="1">Nitroreductase domain-containing protein</fullName>
    </recommendedName>
</protein>
<dbReference type="GO" id="GO:0034599">
    <property type="term" value="P:cellular response to oxidative stress"/>
    <property type="evidence" value="ECO:0007669"/>
    <property type="project" value="InterPro"/>
</dbReference>
<keyword evidence="3" id="KW-1185">Reference proteome</keyword>
<dbReference type="Pfam" id="PF00881">
    <property type="entry name" value="Nitroreductase"/>
    <property type="match status" value="1"/>
</dbReference>
<reference evidence="2 3" key="1">
    <citation type="submission" date="2015-04" db="EMBL/GenBank/DDBJ databases">
        <authorList>
            <person name="Heijne W.H."/>
            <person name="Fedorova N.D."/>
            <person name="Nierman W.C."/>
            <person name="Vollebregt A.W."/>
            <person name="Zhao Z."/>
            <person name="Wu L."/>
            <person name="Kumar M."/>
            <person name="Stam H."/>
            <person name="van den Berg M.A."/>
            <person name="Pel H.J."/>
        </authorList>
    </citation>
    <scope>NUCLEOTIDE SEQUENCE [LARGE SCALE GENOMIC DNA]</scope>
    <source>
        <strain evidence="2 3">CBS 393.64</strain>
    </source>
</reference>
<comment type="caution">
    <text evidence="2">The sequence shown here is derived from an EMBL/GenBank/DDBJ whole genome shotgun (WGS) entry which is preliminary data.</text>
</comment>
<dbReference type="SUPFAM" id="SSF55469">
    <property type="entry name" value="FMN-dependent nitroreductase-like"/>
    <property type="match status" value="1"/>
</dbReference>
<dbReference type="GeneID" id="25315747"/>
<dbReference type="Gene3D" id="3.40.109.10">
    <property type="entry name" value="NADH Oxidase"/>
    <property type="match status" value="1"/>
</dbReference>
<dbReference type="InterPro" id="IPR033877">
    <property type="entry name" value="Frm2/Hbn1"/>
</dbReference>
<dbReference type="EMBL" id="LASV01000136">
    <property type="protein sequence ID" value="KKA22550.1"/>
    <property type="molecule type" value="Genomic_DNA"/>
</dbReference>
<name>A0A0F4YWR7_RASE3</name>
<gene>
    <name evidence="2" type="ORF">T310_3397</name>
</gene>